<dbReference type="CDD" id="cd03257">
    <property type="entry name" value="ABC_NikE_OppD_transporters"/>
    <property type="match status" value="1"/>
</dbReference>
<evidence type="ECO:0000256" key="3">
    <source>
        <dbReference type="ARBA" id="ARBA00022741"/>
    </source>
</evidence>
<dbReference type="GO" id="GO:0016887">
    <property type="term" value="F:ATP hydrolysis activity"/>
    <property type="evidence" value="ECO:0007669"/>
    <property type="project" value="InterPro"/>
</dbReference>
<dbReference type="GO" id="GO:0015833">
    <property type="term" value="P:peptide transport"/>
    <property type="evidence" value="ECO:0007669"/>
    <property type="project" value="InterPro"/>
</dbReference>
<protein>
    <submittedName>
        <fullName evidence="6">ABC transporter ATP-binding protein</fullName>
    </submittedName>
</protein>
<dbReference type="Pfam" id="PF08352">
    <property type="entry name" value="oligo_HPY"/>
    <property type="match status" value="1"/>
</dbReference>
<dbReference type="GO" id="GO:0005524">
    <property type="term" value="F:ATP binding"/>
    <property type="evidence" value="ECO:0007669"/>
    <property type="project" value="UniProtKB-KW"/>
</dbReference>
<dbReference type="InterPro" id="IPR013563">
    <property type="entry name" value="Oligopep_ABC_C"/>
</dbReference>
<accession>A0A932HVT3</accession>
<keyword evidence="3" id="KW-0547">Nucleotide-binding</keyword>
<comment type="similarity">
    <text evidence="1">Belongs to the ABC transporter superfamily.</text>
</comment>
<dbReference type="NCBIfam" id="TIGR01727">
    <property type="entry name" value="oligo_HPY"/>
    <property type="match status" value="1"/>
</dbReference>
<dbReference type="InterPro" id="IPR003439">
    <property type="entry name" value="ABC_transporter-like_ATP-bd"/>
</dbReference>
<proteinExistence type="inferred from homology"/>
<dbReference type="PANTHER" id="PTHR43776:SF7">
    <property type="entry name" value="D,D-DIPEPTIDE TRANSPORT ATP-BINDING PROTEIN DDPF-RELATED"/>
    <property type="match status" value="1"/>
</dbReference>
<dbReference type="GO" id="GO:0055085">
    <property type="term" value="P:transmembrane transport"/>
    <property type="evidence" value="ECO:0007669"/>
    <property type="project" value="UniProtKB-ARBA"/>
</dbReference>
<dbReference type="InterPro" id="IPR050319">
    <property type="entry name" value="ABC_transp_ATP-bind"/>
</dbReference>
<evidence type="ECO:0000313" key="6">
    <source>
        <dbReference type="EMBL" id="MBI3126436.1"/>
    </source>
</evidence>
<evidence type="ECO:0000259" key="5">
    <source>
        <dbReference type="PROSITE" id="PS50893"/>
    </source>
</evidence>
<comment type="caution">
    <text evidence="6">The sequence shown here is derived from an EMBL/GenBank/DDBJ whole genome shotgun (WGS) entry which is preliminary data.</text>
</comment>
<sequence>MATDFSTRAKPLRSRGGEGDGVLLEVKGLKKHFPITEGVLIQRTVVTVKAVDGVSFSIRRGETLGLVGESGCGKTTTGRCILQLERPTEGEVIFGGTNLATLDQKELRSWRRRMQVIFQDPYSSLNPRMKIGDIIEEPMYVHGLAQGGRERRERVRELLTVCGLGARMGDRFPHEMSGGQRQRVGIARALAMRPEFIVCDEPVSALDVSIQAQIINLLEDLRQQYGLTYLFIAHDLSVVRHLCHRVAVMYLGRIVEMADCDELYENPRHPYTRALLSAVPVPDPEVEHRRKLEVVRGEVPSPINPPSGCVFHPRCPLTVESCMSDVPALREIGPGHWVACTEV</sequence>
<keyword evidence="4 6" id="KW-0067">ATP-binding</keyword>
<dbReference type="InterPro" id="IPR003593">
    <property type="entry name" value="AAA+_ATPase"/>
</dbReference>
<gene>
    <name evidence="6" type="ORF">HYZ11_02390</name>
</gene>
<dbReference type="InterPro" id="IPR017871">
    <property type="entry name" value="ABC_transporter-like_CS"/>
</dbReference>
<evidence type="ECO:0000256" key="4">
    <source>
        <dbReference type="ARBA" id="ARBA00022840"/>
    </source>
</evidence>
<dbReference type="Proteomes" id="UP000782312">
    <property type="component" value="Unassembled WGS sequence"/>
</dbReference>
<dbReference type="PROSITE" id="PS00211">
    <property type="entry name" value="ABC_TRANSPORTER_1"/>
    <property type="match status" value="1"/>
</dbReference>
<dbReference type="EMBL" id="JACPUR010000003">
    <property type="protein sequence ID" value="MBI3126436.1"/>
    <property type="molecule type" value="Genomic_DNA"/>
</dbReference>
<dbReference type="Pfam" id="PF00005">
    <property type="entry name" value="ABC_tran"/>
    <property type="match status" value="1"/>
</dbReference>
<reference evidence="6" key="1">
    <citation type="submission" date="2020-07" db="EMBL/GenBank/DDBJ databases">
        <title>Huge and variable diversity of episymbiotic CPR bacteria and DPANN archaea in groundwater ecosystems.</title>
        <authorList>
            <person name="He C.Y."/>
            <person name="Keren R."/>
            <person name="Whittaker M."/>
            <person name="Farag I.F."/>
            <person name="Doudna J."/>
            <person name="Cate J.H.D."/>
            <person name="Banfield J.F."/>
        </authorList>
    </citation>
    <scope>NUCLEOTIDE SEQUENCE</scope>
    <source>
        <strain evidence="6">NC_groundwater_763_Ag_S-0.2um_68_21</strain>
    </source>
</reference>
<evidence type="ECO:0000313" key="7">
    <source>
        <dbReference type="Proteomes" id="UP000782312"/>
    </source>
</evidence>
<evidence type="ECO:0000256" key="1">
    <source>
        <dbReference type="ARBA" id="ARBA00005417"/>
    </source>
</evidence>
<dbReference type="SMART" id="SM00382">
    <property type="entry name" value="AAA"/>
    <property type="match status" value="1"/>
</dbReference>
<name>A0A932HVT3_UNCTE</name>
<dbReference type="Gene3D" id="3.40.50.300">
    <property type="entry name" value="P-loop containing nucleotide triphosphate hydrolases"/>
    <property type="match status" value="1"/>
</dbReference>
<dbReference type="AlphaFoldDB" id="A0A932HVT3"/>
<keyword evidence="2" id="KW-0813">Transport</keyword>
<organism evidence="6 7">
    <name type="scientific">Tectimicrobiota bacterium</name>
    <dbReference type="NCBI Taxonomy" id="2528274"/>
    <lineage>
        <taxon>Bacteria</taxon>
        <taxon>Pseudomonadati</taxon>
        <taxon>Nitrospinota/Tectimicrobiota group</taxon>
        <taxon>Candidatus Tectimicrobiota</taxon>
    </lineage>
</organism>
<dbReference type="FunFam" id="3.40.50.300:FF:000016">
    <property type="entry name" value="Oligopeptide ABC transporter ATP-binding component"/>
    <property type="match status" value="1"/>
</dbReference>
<dbReference type="SUPFAM" id="SSF52540">
    <property type="entry name" value="P-loop containing nucleoside triphosphate hydrolases"/>
    <property type="match status" value="1"/>
</dbReference>
<dbReference type="PANTHER" id="PTHR43776">
    <property type="entry name" value="TRANSPORT ATP-BINDING PROTEIN"/>
    <property type="match status" value="1"/>
</dbReference>
<dbReference type="InterPro" id="IPR027417">
    <property type="entry name" value="P-loop_NTPase"/>
</dbReference>
<dbReference type="PROSITE" id="PS50893">
    <property type="entry name" value="ABC_TRANSPORTER_2"/>
    <property type="match status" value="1"/>
</dbReference>
<evidence type="ECO:0000256" key="2">
    <source>
        <dbReference type="ARBA" id="ARBA00022448"/>
    </source>
</evidence>
<feature type="domain" description="ABC transporter" evidence="5">
    <location>
        <begin position="24"/>
        <end position="276"/>
    </location>
</feature>